<dbReference type="Proteomes" id="UP000607653">
    <property type="component" value="Unassembled WGS sequence"/>
</dbReference>
<dbReference type="EMBL" id="DUZY01000002">
    <property type="protein sequence ID" value="DAD28688.1"/>
    <property type="molecule type" value="Genomic_DNA"/>
</dbReference>
<keyword evidence="3" id="KW-1185">Reference proteome</keyword>
<dbReference type="AlphaFoldDB" id="A0A822YGT9"/>
<comment type="caution">
    <text evidence="2">The sequence shown here is derived from an EMBL/GenBank/DDBJ whole genome shotgun (WGS) entry which is preliminary data.</text>
</comment>
<evidence type="ECO:0000313" key="3">
    <source>
        <dbReference type="Proteomes" id="UP000607653"/>
    </source>
</evidence>
<sequence>MAVPAKRVKGGPSAGVCIVIWLRRIAELWRKIAGGGKKEVPHDVPPGHLAVVVGDSGRRFIIRTSYLNHPIFRQLLDQAYEEYGHNHSGLLALPCNEFLFKEIIHSLGDGRSVSHCFCPATKKETRLSPWTWRDSSPPLFSNKLNIVESDALHLLSLVSKVQIVATWCSNIHVNKGAKNVATLD</sequence>
<protein>
    <submittedName>
        <fullName evidence="2">Uncharacterized protein</fullName>
    </submittedName>
</protein>
<dbReference type="GO" id="GO:0009733">
    <property type="term" value="P:response to auxin"/>
    <property type="evidence" value="ECO:0007669"/>
    <property type="project" value="InterPro"/>
</dbReference>
<name>A0A822YGT9_NELNU</name>
<evidence type="ECO:0000256" key="1">
    <source>
        <dbReference type="ARBA" id="ARBA00006974"/>
    </source>
</evidence>
<dbReference type="PANTHER" id="PTHR31374">
    <property type="entry name" value="AUXIN-INDUCED PROTEIN-LIKE-RELATED"/>
    <property type="match status" value="1"/>
</dbReference>
<dbReference type="InterPro" id="IPR003676">
    <property type="entry name" value="SAUR_fam"/>
</dbReference>
<dbReference type="Pfam" id="PF02519">
    <property type="entry name" value="Auxin_inducible"/>
    <property type="match status" value="1"/>
</dbReference>
<comment type="similarity">
    <text evidence="1">Belongs to the ARG7 family.</text>
</comment>
<reference evidence="2 3" key="1">
    <citation type="journal article" date="2020" name="Mol. Biol. Evol.">
        <title>Distinct Expression and Methylation Patterns for Genes with Different Fates following a Single Whole-Genome Duplication in Flowering Plants.</title>
        <authorList>
            <person name="Shi T."/>
            <person name="Rahmani R.S."/>
            <person name="Gugger P.F."/>
            <person name="Wang M."/>
            <person name="Li H."/>
            <person name="Zhang Y."/>
            <person name="Li Z."/>
            <person name="Wang Q."/>
            <person name="Van de Peer Y."/>
            <person name="Marchal K."/>
            <person name="Chen J."/>
        </authorList>
    </citation>
    <scope>NUCLEOTIDE SEQUENCE [LARGE SCALE GENOMIC DNA]</scope>
    <source>
        <tissue evidence="2">Leaf</tissue>
    </source>
</reference>
<gene>
    <name evidence="2" type="ORF">HUJ06_030156</name>
</gene>
<proteinExistence type="inferred from homology"/>
<evidence type="ECO:0000313" key="2">
    <source>
        <dbReference type="EMBL" id="DAD28688.1"/>
    </source>
</evidence>
<organism evidence="2 3">
    <name type="scientific">Nelumbo nucifera</name>
    <name type="common">Sacred lotus</name>
    <dbReference type="NCBI Taxonomy" id="4432"/>
    <lineage>
        <taxon>Eukaryota</taxon>
        <taxon>Viridiplantae</taxon>
        <taxon>Streptophyta</taxon>
        <taxon>Embryophyta</taxon>
        <taxon>Tracheophyta</taxon>
        <taxon>Spermatophyta</taxon>
        <taxon>Magnoliopsida</taxon>
        <taxon>Proteales</taxon>
        <taxon>Nelumbonaceae</taxon>
        <taxon>Nelumbo</taxon>
    </lineage>
</organism>
<accession>A0A822YGT9</accession>
<dbReference type="PANTHER" id="PTHR31374:SF269">
    <property type="entry name" value="AUXIN RESPONSIVE SAUR PROTEIN"/>
    <property type="match status" value="1"/>
</dbReference>